<dbReference type="InterPro" id="IPR051604">
    <property type="entry name" value="Ergot_Alk_Oxidoreductase"/>
</dbReference>
<accession>A0ABT2K097</accession>
<proteinExistence type="predicted"/>
<organism evidence="2 3">
    <name type="scientific">Streptomyces gossypii</name>
    <dbReference type="NCBI Taxonomy" id="2883101"/>
    <lineage>
        <taxon>Bacteria</taxon>
        <taxon>Bacillati</taxon>
        <taxon>Actinomycetota</taxon>
        <taxon>Actinomycetes</taxon>
        <taxon>Kitasatosporales</taxon>
        <taxon>Streptomycetaceae</taxon>
        <taxon>Streptomyces</taxon>
    </lineage>
</organism>
<dbReference type="InterPro" id="IPR036291">
    <property type="entry name" value="NAD(P)-bd_dom_sf"/>
</dbReference>
<evidence type="ECO:0000313" key="2">
    <source>
        <dbReference type="EMBL" id="MCT2592884.1"/>
    </source>
</evidence>
<reference evidence="2 3" key="1">
    <citation type="submission" date="2021-10" db="EMBL/GenBank/DDBJ databases">
        <title>Streptomyces gossypii sp. nov., isolated from soil collected from cotton field.</title>
        <authorList>
            <person name="Ge X."/>
            <person name="Chen X."/>
            <person name="Liu W."/>
        </authorList>
    </citation>
    <scope>NUCLEOTIDE SEQUENCE [LARGE SCALE GENOMIC DNA]</scope>
    <source>
        <strain evidence="2 3">N2-109</strain>
    </source>
</reference>
<keyword evidence="3" id="KW-1185">Reference proteome</keyword>
<dbReference type="PANTHER" id="PTHR43162">
    <property type="match status" value="1"/>
</dbReference>
<evidence type="ECO:0000259" key="1">
    <source>
        <dbReference type="Pfam" id="PF13460"/>
    </source>
</evidence>
<protein>
    <submittedName>
        <fullName evidence="2">NAD(P)H-binding protein</fullName>
    </submittedName>
</protein>
<dbReference type="Pfam" id="PF13460">
    <property type="entry name" value="NAD_binding_10"/>
    <property type="match status" value="1"/>
</dbReference>
<dbReference type="EMBL" id="JAJAGO010000011">
    <property type="protein sequence ID" value="MCT2592884.1"/>
    <property type="molecule type" value="Genomic_DNA"/>
</dbReference>
<dbReference type="RefSeq" id="WP_260220210.1">
    <property type="nucleotide sequence ID" value="NZ_JAJAGO010000011.1"/>
</dbReference>
<feature type="domain" description="NAD(P)-binding" evidence="1">
    <location>
        <begin position="7"/>
        <end position="95"/>
    </location>
</feature>
<dbReference type="Gene3D" id="3.40.50.720">
    <property type="entry name" value="NAD(P)-binding Rossmann-like Domain"/>
    <property type="match status" value="1"/>
</dbReference>
<name>A0ABT2K097_9ACTN</name>
<comment type="caution">
    <text evidence="2">The sequence shown here is derived from an EMBL/GenBank/DDBJ whole genome shotgun (WGS) entry which is preliminary data.</text>
</comment>
<dbReference type="PANTHER" id="PTHR43162:SF1">
    <property type="entry name" value="PRESTALK A DIFFERENTIATION PROTEIN A"/>
    <property type="match status" value="1"/>
</dbReference>
<evidence type="ECO:0000313" key="3">
    <source>
        <dbReference type="Proteomes" id="UP001156389"/>
    </source>
</evidence>
<dbReference type="Gene3D" id="3.90.25.10">
    <property type="entry name" value="UDP-galactose 4-epimerase, domain 1"/>
    <property type="match status" value="1"/>
</dbReference>
<gene>
    <name evidence="2" type="ORF">LHJ74_23715</name>
</gene>
<dbReference type="InterPro" id="IPR016040">
    <property type="entry name" value="NAD(P)-bd_dom"/>
</dbReference>
<dbReference type="Proteomes" id="UP001156389">
    <property type="component" value="Unassembled WGS sequence"/>
</dbReference>
<sequence length="276" mass="29651">MTILVAGATGNVGRQLVGQLARAGQPVRALTRDPERADLPDGVQPVSGDLTRPDSLRQALDGATALHLLTYSDSTPLETGPEIVKLAVEAGVRRATVLWGGMKGPVEHAVMAADWEWTILEPVEFMSNALEWVNSVREEGVIREAFPEVLSAAVHEADIAAVAATALVEGGHGGKSYNLTGPEALTMYDKARIISAATGHDIELVQLTREQANQRLRDRDVPEDVIDYVVGWHANPPASAYTVDPTVEQITGRPARTYAEWVAEHADAFRLPGVGE</sequence>
<dbReference type="SUPFAM" id="SSF51735">
    <property type="entry name" value="NAD(P)-binding Rossmann-fold domains"/>
    <property type="match status" value="1"/>
</dbReference>